<dbReference type="GO" id="GO:0008289">
    <property type="term" value="F:lipid binding"/>
    <property type="evidence" value="ECO:0007669"/>
    <property type="project" value="UniProtKB-KW"/>
</dbReference>
<dbReference type="PROSITE" id="PS51482">
    <property type="entry name" value="DEGV"/>
    <property type="match status" value="1"/>
</dbReference>
<dbReference type="SUPFAM" id="SSF82549">
    <property type="entry name" value="DAK1/DegV-like"/>
    <property type="match status" value="1"/>
</dbReference>
<dbReference type="NCBIfam" id="TIGR00762">
    <property type="entry name" value="DegV"/>
    <property type="match status" value="1"/>
</dbReference>
<dbReference type="Gene3D" id="3.30.1180.10">
    <property type="match status" value="1"/>
</dbReference>
<dbReference type="PANTHER" id="PTHR33434">
    <property type="entry name" value="DEGV DOMAIN-CONTAINING PROTEIN DR_1986-RELATED"/>
    <property type="match status" value="1"/>
</dbReference>
<proteinExistence type="predicted"/>
<keyword evidence="3" id="KW-1185">Reference proteome</keyword>
<dbReference type="InterPro" id="IPR043168">
    <property type="entry name" value="DegV_C"/>
</dbReference>
<dbReference type="Proteomes" id="UP000628736">
    <property type="component" value="Unassembled WGS sequence"/>
</dbReference>
<dbReference type="InterPro" id="IPR050270">
    <property type="entry name" value="DegV_domain_contain"/>
</dbReference>
<evidence type="ECO:0000313" key="3">
    <source>
        <dbReference type="Proteomes" id="UP000628736"/>
    </source>
</evidence>
<dbReference type="PANTHER" id="PTHR33434:SF2">
    <property type="entry name" value="FATTY ACID-BINDING PROTEIN TM_1468"/>
    <property type="match status" value="1"/>
</dbReference>
<name>A0A8J6M7V4_9FIRM</name>
<comment type="caution">
    <text evidence="2">The sequence shown here is derived from an EMBL/GenBank/DDBJ whole genome shotgun (WGS) entry which is preliminary data.</text>
</comment>
<keyword evidence="1" id="KW-0446">Lipid-binding</keyword>
<dbReference type="Pfam" id="PF02645">
    <property type="entry name" value="DegV"/>
    <property type="match status" value="1"/>
</dbReference>
<protein>
    <submittedName>
        <fullName evidence="2">DegV family protein</fullName>
    </submittedName>
</protein>
<accession>A0A8J6M7V4</accession>
<dbReference type="RefSeq" id="WP_186852312.1">
    <property type="nucleotide sequence ID" value="NZ_JACOPO010000002.1"/>
</dbReference>
<sequence length="287" mass="31643">MAHIKFSTDSASDIPAALREEWNIQVLPFPIAMGDREYMDGFDFTPDEFFQMLLDSPQIPTHAQLNPYLFTECFEKAWKEGYTDLIHTSINSKGSATYGNAIQARDEFYEDHPDAQDTFHIHIIDSKNYTMGYGWAVVQGAKMAAAGAQAGEIVDFIQDWVDHVRVIFAPLDLRFAKKSGRISAAAAFMGEALGLKPIMTFANGESKILSKARGEKNAISAVVELCKQERSANSPYLVVHGNNLEQAGKLLEACRQELGCEPALEYLIGGVVSINAGPNVIGLVYRT</sequence>
<reference evidence="2" key="1">
    <citation type="submission" date="2020-08" db="EMBL/GenBank/DDBJ databases">
        <title>Genome public.</title>
        <authorList>
            <person name="Liu C."/>
            <person name="Sun Q."/>
        </authorList>
    </citation>
    <scope>NUCLEOTIDE SEQUENCE</scope>
    <source>
        <strain evidence="2">NSJ-23</strain>
    </source>
</reference>
<organism evidence="2 3">
    <name type="scientific">Flintibacter hominis</name>
    <dbReference type="NCBI Taxonomy" id="2763048"/>
    <lineage>
        <taxon>Bacteria</taxon>
        <taxon>Bacillati</taxon>
        <taxon>Bacillota</taxon>
        <taxon>Clostridia</taxon>
        <taxon>Eubacteriales</taxon>
        <taxon>Flintibacter</taxon>
    </lineage>
</organism>
<dbReference type="Gene3D" id="3.40.50.10170">
    <property type="match status" value="1"/>
</dbReference>
<evidence type="ECO:0000256" key="1">
    <source>
        <dbReference type="ARBA" id="ARBA00023121"/>
    </source>
</evidence>
<gene>
    <name evidence="2" type="ORF">H8S11_04350</name>
</gene>
<evidence type="ECO:0000313" key="2">
    <source>
        <dbReference type="EMBL" id="MBC5722047.1"/>
    </source>
</evidence>
<dbReference type="AlphaFoldDB" id="A0A8J6M7V4"/>
<dbReference type="InterPro" id="IPR003797">
    <property type="entry name" value="DegV"/>
</dbReference>
<dbReference type="EMBL" id="JACOPO010000002">
    <property type="protein sequence ID" value="MBC5722047.1"/>
    <property type="molecule type" value="Genomic_DNA"/>
</dbReference>